<proteinExistence type="predicted"/>
<evidence type="ECO:0000256" key="1">
    <source>
        <dbReference type="SAM" id="SignalP"/>
    </source>
</evidence>
<dbReference type="PANTHER" id="PTHR35757:SF1">
    <property type="entry name" value="THERMOSOME SUBUNIT GAMMA"/>
    <property type="match status" value="1"/>
</dbReference>
<keyword evidence="1" id="KW-0732">Signal</keyword>
<dbReference type="PANTHER" id="PTHR35757">
    <property type="entry name" value="THERMOSOME SUBUNIT GAMMA"/>
    <property type="match status" value="1"/>
</dbReference>
<organism evidence="2 3">
    <name type="scientific">Candidatus Akkermansia intestinigallinarum</name>
    <dbReference type="NCBI Taxonomy" id="2838431"/>
    <lineage>
        <taxon>Bacteria</taxon>
        <taxon>Pseudomonadati</taxon>
        <taxon>Verrucomicrobiota</taxon>
        <taxon>Verrucomicrobiia</taxon>
        <taxon>Verrucomicrobiales</taxon>
        <taxon>Akkermansiaceae</taxon>
        <taxon>Akkermansia</taxon>
    </lineage>
</organism>
<sequence>MRALLPFLFGAAAALSAAGQGSDSLPNLHGYPETSTRIVHLPAEQRLVLLVPMACYENAATGRQVDLIGAIHIGEEDYYRRLNRLMGQYDKLLFEMVGGDDVQELLRLLKRGDALSSDELKRADELTAKIIADQNANPLGSLISWVQTHTAEQTRLANQSELIDYTRDHFVFADMSMAQYREASRDLLKGSFSDLALLFVVPGMPVADQLLAQYHLLVGSPESARRALLACCSYPTPPDADDGLIIGARNAVCMQVLDRVMQDEQAKRIGIFYGSAHLRDLDLRLRERGFTLTAVRWLRAFSVPADRAPRTLHPAAAPATPQPENA</sequence>
<evidence type="ECO:0000313" key="3">
    <source>
        <dbReference type="Proteomes" id="UP000823964"/>
    </source>
</evidence>
<dbReference type="Proteomes" id="UP000823964">
    <property type="component" value="Unassembled WGS sequence"/>
</dbReference>
<dbReference type="AlphaFoldDB" id="A0A9D1VAB4"/>
<evidence type="ECO:0000313" key="2">
    <source>
        <dbReference type="EMBL" id="HIX19436.1"/>
    </source>
</evidence>
<reference evidence="2" key="2">
    <citation type="submission" date="2021-04" db="EMBL/GenBank/DDBJ databases">
        <authorList>
            <person name="Gilroy R."/>
        </authorList>
    </citation>
    <scope>NUCLEOTIDE SEQUENCE</scope>
    <source>
        <strain evidence="2">14975</strain>
    </source>
</reference>
<protein>
    <recommendedName>
        <fullName evidence="4">TraB/GumN family protein</fullName>
    </recommendedName>
</protein>
<feature type="signal peptide" evidence="1">
    <location>
        <begin position="1"/>
        <end position="17"/>
    </location>
</feature>
<gene>
    <name evidence="2" type="ORF">H9862_02390</name>
</gene>
<evidence type="ECO:0008006" key="4">
    <source>
        <dbReference type="Google" id="ProtNLM"/>
    </source>
</evidence>
<accession>A0A9D1VAB4</accession>
<feature type="chain" id="PRO_5039652792" description="TraB/GumN family protein" evidence="1">
    <location>
        <begin position="18"/>
        <end position="326"/>
    </location>
</feature>
<dbReference type="EMBL" id="DXFQ01000038">
    <property type="protein sequence ID" value="HIX19436.1"/>
    <property type="molecule type" value="Genomic_DNA"/>
</dbReference>
<name>A0A9D1VAB4_9BACT</name>
<comment type="caution">
    <text evidence="2">The sequence shown here is derived from an EMBL/GenBank/DDBJ whole genome shotgun (WGS) entry which is preliminary data.</text>
</comment>
<reference evidence="2" key="1">
    <citation type="journal article" date="2021" name="PeerJ">
        <title>Extensive microbial diversity within the chicken gut microbiome revealed by metagenomics and culture.</title>
        <authorList>
            <person name="Gilroy R."/>
            <person name="Ravi A."/>
            <person name="Getino M."/>
            <person name="Pursley I."/>
            <person name="Horton D.L."/>
            <person name="Alikhan N.F."/>
            <person name="Baker D."/>
            <person name="Gharbi K."/>
            <person name="Hall N."/>
            <person name="Watson M."/>
            <person name="Adriaenssens E.M."/>
            <person name="Foster-Nyarko E."/>
            <person name="Jarju S."/>
            <person name="Secka A."/>
            <person name="Antonio M."/>
            <person name="Oren A."/>
            <person name="Chaudhuri R.R."/>
            <person name="La Ragione R."/>
            <person name="Hildebrand F."/>
            <person name="Pallen M.J."/>
        </authorList>
    </citation>
    <scope>NUCLEOTIDE SEQUENCE</scope>
    <source>
        <strain evidence="2">14975</strain>
    </source>
</reference>